<dbReference type="OrthoDB" id="9909311at2759"/>
<protein>
    <submittedName>
        <fullName evidence="2">Uncharacterized protein</fullName>
    </submittedName>
</protein>
<proteinExistence type="predicted"/>
<feature type="compositionally biased region" description="Acidic residues" evidence="1">
    <location>
        <begin position="91"/>
        <end position="104"/>
    </location>
</feature>
<organism evidence="2 3">
    <name type="scientific">Haemaphysalis longicornis</name>
    <name type="common">Bush tick</name>
    <dbReference type="NCBI Taxonomy" id="44386"/>
    <lineage>
        <taxon>Eukaryota</taxon>
        <taxon>Metazoa</taxon>
        <taxon>Ecdysozoa</taxon>
        <taxon>Arthropoda</taxon>
        <taxon>Chelicerata</taxon>
        <taxon>Arachnida</taxon>
        <taxon>Acari</taxon>
        <taxon>Parasitiformes</taxon>
        <taxon>Ixodida</taxon>
        <taxon>Ixodoidea</taxon>
        <taxon>Ixodidae</taxon>
        <taxon>Haemaphysalinae</taxon>
        <taxon>Haemaphysalis</taxon>
    </lineage>
</organism>
<reference evidence="2 3" key="1">
    <citation type="journal article" date="2020" name="Cell">
        <title>Large-Scale Comparative Analyses of Tick Genomes Elucidate Their Genetic Diversity and Vector Capacities.</title>
        <authorList>
            <consortium name="Tick Genome and Microbiome Consortium (TIGMIC)"/>
            <person name="Jia N."/>
            <person name="Wang J."/>
            <person name="Shi W."/>
            <person name="Du L."/>
            <person name="Sun Y."/>
            <person name="Zhan W."/>
            <person name="Jiang J.F."/>
            <person name="Wang Q."/>
            <person name="Zhang B."/>
            <person name="Ji P."/>
            <person name="Bell-Sakyi L."/>
            <person name="Cui X.M."/>
            <person name="Yuan T.T."/>
            <person name="Jiang B.G."/>
            <person name="Yang W.F."/>
            <person name="Lam T.T."/>
            <person name="Chang Q.C."/>
            <person name="Ding S.J."/>
            <person name="Wang X.J."/>
            <person name="Zhu J.G."/>
            <person name="Ruan X.D."/>
            <person name="Zhao L."/>
            <person name="Wei J.T."/>
            <person name="Ye R.Z."/>
            <person name="Que T.C."/>
            <person name="Du C.H."/>
            <person name="Zhou Y.H."/>
            <person name="Cheng J.X."/>
            <person name="Dai P.F."/>
            <person name="Guo W.B."/>
            <person name="Han X.H."/>
            <person name="Huang E.J."/>
            <person name="Li L.F."/>
            <person name="Wei W."/>
            <person name="Gao Y.C."/>
            <person name="Liu J.Z."/>
            <person name="Shao H.Z."/>
            <person name="Wang X."/>
            <person name="Wang C.C."/>
            <person name="Yang T.C."/>
            <person name="Huo Q.B."/>
            <person name="Li W."/>
            <person name="Chen H.Y."/>
            <person name="Chen S.E."/>
            <person name="Zhou L.G."/>
            <person name="Ni X.B."/>
            <person name="Tian J.H."/>
            <person name="Sheng Y."/>
            <person name="Liu T."/>
            <person name="Pan Y.S."/>
            <person name="Xia L.Y."/>
            <person name="Li J."/>
            <person name="Zhao F."/>
            <person name="Cao W.C."/>
        </authorList>
    </citation>
    <scope>NUCLEOTIDE SEQUENCE [LARGE SCALE GENOMIC DNA]</scope>
    <source>
        <strain evidence="2">HaeL-2018</strain>
    </source>
</reference>
<name>A0A9J6GFC5_HAELO</name>
<comment type="caution">
    <text evidence="2">The sequence shown here is derived from an EMBL/GenBank/DDBJ whole genome shotgun (WGS) entry which is preliminary data.</text>
</comment>
<evidence type="ECO:0000256" key="1">
    <source>
        <dbReference type="SAM" id="MobiDB-lite"/>
    </source>
</evidence>
<dbReference type="AlphaFoldDB" id="A0A9J6GFC5"/>
<keyword evidence="3" id="KW-1185">Reference proteome</keyword>
<sequence>MVGMYNYHHQHTKCVLALSPSPALGGSRHHASQCRREDSEECDAWDEVVEKLAVDAAVTFQDYVQCHDDTCTSAELTTEDIVSTVRCDDGISDEDAESDDDDVETGPASQGEEAVSNADVLQCVAKIRTFLSRCTNAIEAVHKNVGSFELFVLQQLSGTRQAHRSPVWKGMAVKTQDIFFFFCTPISSNKRASRPALEANAIVHVFTQR</sequence>
<gene>
    <name evidence="2" type="ORF">HPB48_005383</name>
</gene>
<evidence type="ECO:0000313" key="3">
    <source>
        <dbReference type="Proteomes" id="UP000821853"/>
    </source>
</evidence>
<dbReference type="VEuPathDB" id="VectorBase:HLOH_053774"/>
<evidence type="ECO:0000313" key="2">
    <source>
        <dbReference type="EMBL" id="KAH9374114.1"/>
    </source>
</evidence>
<feature type="region of interest" description="Disordered" evidence="1">
    <location>
        <begin position="91"/>
        <end position="114"/>
    </location>
</feature>
<accession>A0A9J6GFC5</accession>
<dbReference type="EMBL" id="JABSTR010000006">
    <property type="protein sequence ID" value="KAH9374114.1"/>
    <property type="molecule type" value="Genomic_DNA"/>
</dbReference>
<dbReference type="Proteomes" id="UP000821853">
    <property type="component" value="Chromosome 4"/>
</dbReference>